<proteinExistence type="predicted"/>
<dbReference type="EMBL" id="JABZGF010000089">
    <property type="protein sequence ID" value="MBF0966339.1"/>
    <property type="molecule type" value="Genomic_DNA"/>
</dbReference>
<protein>
    <submittedName>
        <fullName evidence="1">Uncharacterized protein</fullName>
    </submittedName>
</protein>
<sequence>EYGGTIVAELSEGGARIDVPVWNAEWGLSLLTDIAAHVRAVSPDRRAEAGARARCIIDVWTQEDQS</sequence>
<reference evidence="1" key="1">
    <citation type="submission" date="2020-04" db="EMBL/GenBank/DDBJ databases">
        <title>Deep metagenomics examines the oral microbiome during advanced dental caries in children, revealing novel taxa and co-occurrences with host molecules.</title>
        <authorList>
            <person name="Baker J.L."/>
            <person name="Morton J.T."/>
            <person name="Dinis M."/>
            <person name="Alvarez R."/>
            <person name="Tran N.C."/>
            <person name="Knight R."/>
            <person name="Edlund A."/>
        </authorList>
    </citation>
    <scope>NUCLEOTIDE SEQUENCE</scope>
    <source>
        <strain evidence="1">JCVI_30_bin.13</strain>
    </source>
</reference>
<evidence type="ECO:0000313" key="2">
    <source>
        <dbReference type="Proteomes" id="UP000759246"/>
    </source>
</evidence>
<accession>A0A929RPS1</accession>
<gene>
    <name evidence="1" type="ORF">HXK09_04105</name>
</gene>
<evidence type="ECO:0000313" key="1">
    <source>
        <dbReference type="EMBL" id="MBF0966339.1"/>
    </source>
</evidence>
<dbReference type="AlphaFoldDB" id="A0A929RPS1"/>
<dbReference type="Proteomes" id="UP000759246">
    <property type="component" value="Unassembled WGS sequence"/>
</dbReference>
<name>A0A929RPS1_9ACTO</name>
<comment type="caution">
    <text evidence="1">The sequence shown here is derived from an EMBL/GenBank/DDBJ whole genome shotgun (WGS) entry which is preliminary data.</text>
</comment>
<organism evidence="1 2">
    <name type="scientific">Actinomyces bouchesdurhonensis</name>
    <dbReference type="NCBI Taxonomy" id="1852361"/>
    <lineage>
        <taxon>Bacteria</taxon>
        <taxon>Bacillati</taxon>
        <taxon>Actinomycetota</taxon>
        <taxon>Actinomycetes</taxon>
        <taxon>Actinomycetales</taxon>
        <taxon>Actinomycetaceae</taxon>
        <taxon>Actinomyces</taxon>
    </lineage>
</organism>
<feature type="non-terminal residue" evidence="1">
    <location>
        <position position="1"/>
    </location>
</feature>